<dbReference type="Gene3D" id="3.40.50.150">
    <property type="entry name" value="Vaccinia Virus protein VP39"/>
    <property type="match status" value="1"/>
</dbReference>
<dbReference type="EMBL" id="JPMI01000109">
    <property type="protein sequence ID" value="KFA92085.1"/>
    <property type="molecule type" value="Genomic_DNA"/>
</dbReference>
<dbReference type="AlphaFoldDB" id="A0A084SUF0"/>
<reference evidence="4 5" key="1">
    <citation type="submission" date="2014-07" db="EMBL/GenBank/DDBJ databases">
        <title>Draft Genome Sequence of Gephyronic Acid Producer, Cystobacter violaceus Strain Cb vi76.</title>
        <authorList>
            <person name="Stevens D.C."/>
            <person name="Young J."/>
            <person name="Carmichael R."/>
            <person name="Tan J."/>
            <person name="Taylor R.E."/>
        </authorList>
    </citation>
    <scope>NUCLEOTIDE SEQUENCE [LARGE SCALE GENOMIC DNA]</scope>
    <source>
        <strain evidence="4 5">Cb vi76</strain>
    </source>
</reference>
<accession>A0A084SUF0</accession>
<dbReference type="GO" id="GO:0032259">
    <property type="term" value="P:methylation"/>
    <property type="evidence" value="ECO:0007669"/>
    <property type="project" value="UniProtKB-KW"/>
</dbReference>
<evidence type="ECO:0000259" key="3">
    <source>
        <dbReference type="Pfam" id="PF13649"/>
    </source>
</evidence>
<dbReference type="GO" id="GO:0008168">
    <property type="term" value="F:methyltransferase activity"/>
    <property type="evidence" value="ECO:0007669"/>
    <property type="project" value="UniProtKB-KW"/>
</dbReference>
<feature type="domain" description="Methyltransferase" evidence="3">
    <location>
        <begin position="45"/>
        <end position="140"/>
    </location>
</feature>
<dbReference type="CDD" id="cd02440">
    <property type="entry name" value="AdoMet_MTases"/>
    <property type="match status" value="1"/>
</dbReference>
<dbReference type="RefSeq" id="WP_043395958.1">
    <property type="nucleotide sequence ID" value="NZ_JPMI01000109.1"/>
</dbReference>
<organism evidence="4 5">
    <name type="scientific">Archangium violaceum Cb vi76</name>
    <dbReference type="NCBI Taxonomy" id="1406225"/>
    <lineage>
        <taxon>Bacteria</taxon>
        <taxon>Pseudomonadati</taxon>
        <taxon>Myxococcota</taxon>
        <taxon>Myxococcia</taxon>
        <taxon>Myxococcales</taxon>
        <taxon>Cystobacterineae</taxon>
        <taxon>Archangiaceae</taxon>
        <taxon>Archangium</taxon>
    </lineage>
</organism>
<sequence length="250" mass="28079">MESKRDQYEGVADSYDQTFKLLPYREHIEAFSLYRVLGELSGLSVLDLACGTGIFTRVIRKWGAARVVGVDLSEDMVRVARSHEAASPLGIQYAVGDAVSLGGLGQFDCAVAIYLLGYMRSREELVQTGRGIARNLKPGGRFLTYFVNPGLSRTPGYYRKYGIDFFVPENVKDGELMHFTLTLGDTVTPKLSNTYWRLETVGSAFEEAGFTQVRWLQPELSEQGRARYGSAFWEDYLRHLPGIFLDCRKG</sequence>
<proteinExistence type="predicted"/>
<dbReference type="SUPFAM" id="SSF53335">
    <property type="entry name" value="S-adenosyl-L-methionine-dependent methyltransferases"/>
    <property type="match status" value="1"/>
</dbReference>
<evidence type="ECO:0000256" key="1">
    <source>
        <dbReference type="ARBA" id="ARBA00022603"/>
    </source>
</evidence>
<evidence type="ECO:0000256" key="2">
    <source>
        <dbReference type="ARBA" id="ARBA00022679"/>
    </source>
</evidence>
<dbReference type="Proteomes" id="UP000028547">
    <property type="component" value="Unassembled WGS sequence"/>
</dbReference>
<evidence type="ECO:0000313" key="4">
    <source>
        <dbReference type="EMBL" id="KFA92085.1"/>
    </source>
</evidence>
<dbReference type="InterPro" id="IPR029063">
    <property type="entry name" value="SAM-dependent_MTases_sf"/>
</dbReference>
<dbReference type="PANTHER" id="PTHR43861:SF1">
    <property type="entry name" value="TRANS-ACONITATE 2-METHYLTRANSFERASE"/>
    <property type="match status" value="1"/>
</dbReference>
<comment type="caution">
    <text evidence="4">The sequence shown here is derived from an EMBL/GenBank/DDBJ whole genome shotgun (WGS) entry which is preliminary data.</text>
</comment>
<name>A0A084SUF0_9BACT</name>
<dbReference type="PANTHER" id="PTHR43861">
    <property type="entry name" value="TRANS-ACONITATE 2-METHYLTRANSFERASE-RELATED"/>
    <property type="match status" value="1"/>
</dbReference>
<keyword evidence="2" id="KW-0808">Transferase</keyword>
<dbReference type="InterPro" id="IPR041698">
    <property type="entry name" value="Methyltransf_25"/>
</dbReference>
<protein>
    <recommendedName>
        <fullName evidence="3">Methyltransferase domain-containing protein</fullName>
    </recommendedName>
</protein>
<keyword evidence="1" id="KW-0489">Methyltransferase</keyword>
<evidence type="ECO:0000313" key="5">
    <source>
        <dbReference type="Proteomes" id="UP000028547"/>
    </source>
</evidence>
<gene>
    <name evidence="4" type="ORF">Q664_17375</name>
</gene>
<dbReference type="Pfam" id="PF13649">
    <property type="entry name" value="Methyltransf_25"/>
    <property type="match status" value="1"/>
</dbReference>